<protein>
    <submittedName>
        <fullName evidence="2">Uncharacterized protein</fullName>
    </submittedName>
</protein>
<sequence>MKALIDDTPSTLDDPEWPVFLIFPVPRGPDGNGFDIDLARKILHDEQMGFRLGYSVCFLNHYFIESVRGDEKGTFWFRNREHAEEIWKFLSLFDRVVFPSRNTNEREPFFQRLCHCMLHGMWDKKREPEVKEFLRRMNEGGKLSKEAERVKDTPFDKGVSKANKEFDLTTRKENDFVVIFGEDAWKELVREDEEGLATEGEIQQIFKKHGLNERGERISSGSGDYEAVEDAGTQE</sequence>
<reference evidence="2" key="1">
    <citation type="journal article" date="2023" name="Mol. Phylogenet. Evol.">
        <title>Genome-scale phylogeny and comparative genomics of the fungal order Sordariales.</title>
        <authorList>
            <person name="Hensen N."/>
            <person name="Bonometti L."/>
            <person name="Westerberg I."/>
            <person name="Brannstrom I.O."/>
            <person name="Guillou S."/>
            <person name="Cros-Aarteil S."/>
            <person name="Calhoun S."/>
            <person name="Haridas S."/>
            <person name="Kuo A."/>
            <person name="Mondo S."/>
            <person name="Pangilinan J."/>
            <person name="Riley R."/>
            <person name="LaButti K."/>
            <person name="Andreopoulos B."/>
            <person name="Lipzen A."/>
            <person name="Chen C."/>
            <person name="Yan M."/>
            <person name="Daum C."/>
            <person name="Ng V."/>
            <person name="Clum A."/>
            <person name="Steindorff A."/>
            <person name="Ohm R.A."/>
            <person name="Martin F."/>
            <person name="Silar P."/>
            <person name="Natvig D.O."/>
            <person name="Lalanne C."/>
            <person name="Gautier V."/>
            <person name="Ament-Velasquez S.L."/>
            <person name="Kruys A."/>
            <person name="Hutchinson M.I."/>
            <person name="Powell A.J."/>
            <person name="Barry K."/>
            <person name="Miller A.N."/>
            <person name="Grigoriev I.V."/>
            <person name="Debuchy R."/>
            <person name="Gladieux P."/>
            <person name="Hiltunen Thoren M."/>
            <person name="Johannesson H."/>
        </authorList>
    </citation>
    <scope>NUCLEOTIDE SEQUENCE</scope>
    <source>
        <strain evidence="2">FGSC 1904</strain>
    </source>
</reference>
<evidence type="ECO:0000313" key="2">
    <source>
        <dbReference type="EMBL" id="KAK3399379.1"/>
    </source>
</evidence>
<dbReference type="Proteomes" id="UP001281003">
    <property type="component" value="Unassembled WGS sequence"/>
</dbReference>
<dbReference type="EMBL" id="JAUTDP010000005">
    <property type="protein sequence ID" value="KAK3399379.1"/>
    <property type="molecule type" value="Genomic_DNA"/>
</dbReference>
<feature type="region of interest" description="Disordered" evidence="1">
    <location>
        <begin position="212"/>
        <end position="235"/>
    </location>
</feature>
<keyword evidence="3" id="KW-1185">Reference proteome</keyword>
<comment type="caution">
    <text evidence="2">The sequence shown here is derived from an EMBL/GenBank/DDBJ whole genome shotgun (WGS) entry which is preliminary data.</text>
</comment>
<proteinExistence type="predicted"/>
<dbReference type="AlphaFoldDB" id="A0AAE0PG89"/>
<gene>
    <name evidence="2" type="ORF">B0T20DRAFT_409966</name>
</gene>
<name>A0AAE0PG89_SORBR</name>
<reference evidence="2" key="2">
    <citation type="submission" date="2023-07" db="EMBL/GenBank/DDBJ databases">
        <authorList>
            <consortium name="Lawrence Berkeley National Laboratory"/>
            <person name="Haridas S."/>
            <person name="Hensen N."/>
            <person name="Bonometti L."/>
            <person name="Westerberg I."/>
            <person name="Brannstrom I.O."/>
            <person name="Guillou S."/>
            <person name="Cros-Aarteil S."/>
            <person name="Calhoun S."/>
            <person name="Kuo A."/>
            <person name="Mondo S."/>
            <person name="Pangilinan J."/>
            <person name="Riley R."/>
            <person name="LaButti K."/>
            <person name="Andreopoulos B."/>
            <person name="Lipzen A."/>
            <person name="Chen C."/>
            <person name="Yanf M."/>
            <person name="Daum C."/>
            <person name="Ng V."/>
            <person name="Clum A."/>
            <person name="Steindorff A."/>
            <person name="Ohm R."/>
            <person name="Martin F."/>
            <person name="Silar P."/>
            <person name="Natvig D."/>
            <person name="Lalanne C."/>
            <person name="Gautier V."/>
            <person name="Ament-velasquez S.L."/>
            <person name="Kruys A."/>
            <person name="Hutchinson M.I."/>
            <person name="Powell A.J."/>
            <person name="Barry K."/>
            <person name="Miller A.N."/>
            <person name="Grigoriev I.V."/>
            <person name="Debuchy R."/>
            <person name="Gladieux P."/>
            <person name="Thoren M.H."/>
            <person name="Johannesson H."/>
        </authorList>
    </citation>
    <scope>NUCLEOTIDE SEQUENCE</scope>
    <source>
        <strain evidence="2">FGSC 1904</strain>
    </source>
</reference>
<accession>A0AAE0PG89</accession>
<evidence type="ECO:0000313" key="3">
    <source>
        <dbReference type="Proteomes" id="UP001281003"/>
    </source>
</evidence>
<evidence type="ECO:0000256" key="1">
    <source>
        <dbReference type="SAM" id="MobiDB-lite"/>
    </source>
</evidence>
<organism evidence="2 3">
    <name type="scientific">Sordaria brevicollis</name>
    <dbReference type="NCBI Taxonomy" id="83679"/>
    <lineage>
        <taxon>Eukaryota</taxon>
        <taxon>Fungi</taxon>
        <taxon>Dikarya</taxon>
        <taxon>Ascomycota</taxon>
        <taxon>Pezizomycotina</taxon>
        <taxon>Sordariomycetes</taxon>
        <taxon>Sordariomycetidae</taxon>
        <taxon>Sordariales</taxon>
        <taxon>Sordariaceae</taxon>
        <taxon>Sordaria</taxon>
    </lineage>
</organism>